<gene>
    <name evidence="2" type="ORF">B1H19_07520</name>
</gene>
<dbReference type="Proteomes" id="UP000192726">
    <property type="component" value="Chromosome"/>
</dbReference>
<name>A0A1V0TMH8_9ACTN</name>
<keyword evidence="3" id="KW-1185">Reference proteome</keyword>
<reference evidence="2 3" key="1">
    <citation type="submission" date="2017-04" db="EMBL/GenBank/DDBJ databases">
        <title>Complete Genome Sequence of Streptomyces gilvosporeus F607, a Capable Producer of Natamycin.</title>
        <authorList>
            <person name="Zong G."/>
            <person name="Zhong C."/>
            <person name="Fu J."/>
            <person name="Qin R."/>
            <person name="Cao G."/>
        </authorList>
    </citation>
    <scope>NUCLEOTIDE SEQUENCE [LARGE SCALE GENOMIC DNA]</scope>
    <source>
        <strain evidence="2 3">F607</strain>
    </source>
</reference>
<sequence length="60" mass="6543">MRARPYPVRKEHIAGVPAGPQDGDLTDELAQAYWSLYDGAAAKTTVRQVLARLPAEGAHR</sequence>
<dbReference type="RefSeq" id="WP_083103846.1">
    <property type="nucleotide sequence ID" value="NZ_CP020569.1"/>
</dbReference>
<feature type="region of interest" description="Disordered" evidence="1">
    <location>
        <begin position="1"/>
        <end position="22"/>
    </location>
</feature>
<accession>A0A1V0TMH8</accession>
<organism evidence="2 3">
    <name type="scientific">Streptomyces gilvosporeus</name>
    <dbReference type="NCBI Taxonomy" id="553510"/>
    <lineage>
        <taxon>Bacteria</taxon>
        <taxon>Bacillati</taxon>
        <taxon>Actinomycetota</taxon>
        <taxon>Actinomycetes</taxon>
        <taxon>Kitasatosporales</taxon>
        <taxon>Streptomycetaceae</taxon>
        <taxon>Streptomyces</taxon>
    </lineage>
</organism>
<proteinExistence type="predicted"/>
<evidence type="ECO:0000256" key="1">
    <source>
        <dbReference type="SAM" id="MobiDB-lite"/>
    </source>
</evidence>
<evidence type="ECO:0000313" key="2">
    <source>
        <dbReference type="EMBL" id="ARF54060.1"/>
    </source>
</evidence>
<dbReference type="STRING" id="553510.B1H19_07520"/>
<dbReference type="KEGG" id="sgv:B1H19_07520"/>
<protein>
    <submittedName>
        <fullName evidence="2">Uncharacterized protein</fullName>
    </submittedName>
</protein>
<evidence type="ECO:0000313" key="3">
    <source>
        <dbReference type="Proteomes" id="UP000192726"/>
    </source>
</evidence>
<dbReference type="AlphaFoldDB" id="A0A1V0TMH8"/>
<dbReference type="EMBL" id="CP020569">
    <property type="protein sequence ID" value="ARF54060.1"/>
    <property type="molecule type" value="Genomic_DNA"/>
</dbReference>